<evidence type="ECO:0000256" key="5">
    <source>
        <dbReference type="ARBA" id="ARBA00022989"/>
    </source>
</evidence>
<keyword evidence="12" id="KW-1185">Reference proteome</keyword>
<dbReference type="InterPro" id="IPR027417">
    <property type="entry name" value="P-loop_NTPase"/>
</dbReference>
<feature type="coiled-coil region" evidence="7">
    <location>
        <begin position="158"/>
        <end position="214"/>
    </location>
</feature>
<gene>
    <name evidence="11" type="ORF">HDA32_000673</name>
</gene>
<feature type="region of interest" description="Disordered" evidence="8">
    <location>
        <begin position="496"/>
        <end position="645"/>
    </location>
</feature>
<proteinExistence type="inferred from homology"/>
<protein>
    <submittedName>
        <fullName evidence="11">Mrp family chromosome partitioning ATPase</fullName>
    </submittedName>
</protein>
<feature type="compositionally biased region" description="Low complexity" evidence="8">
    <location>
        <begin position="538"/>
        <end position="577"/>
    </location>
</feature>
<feature type="compositionally biased region" description="Basic and acidic residues" evidence="8">
    <location>
        <begin position="579"/>
        <end position="627"/>
    </location>
</feature>
<evidence type="ECO:0000256" key="3">
    <source>
        <dbReference type="ARBA" id="ARBA00022475"/>
    </source>
</evidence>
<dbReference type="PANTHER" id="PTHR32309:SF31">
    <property type="entry name" value="CAPSULAR EXOPOLYSACCHARIDE FAMILY"/>
    <property type="match status" value="1"/>
</dbReference>
<name>A0A852TS56_9ACTN</name>
<dbReference type="SUPFAM" id="SSF52540">
    <property type="entry name" value="P-loop containing nucleoside triphosphate hydrolases"/>
    <property type="match status" value="1"/>
</dbReference>
<dbReference type="InterPro" id="IPR003856">
    <property type="entry name" value="LPS_length_determ_N"/>
</dbReference>
<evidence type="ECO:0000256" key="2">
    <source>
        <dbReference type="ARBA" id="ARBA00006683"/>
    </source>
</evidence>
<comment type="similarity">
    <text evidence="2">Belongs to the CpsC/CapA family.</text>
</comment>
<keyword evidence="5 9" id="KW-1133">Transmembrane helix</keyword>
<feature type="compositionally biased region" description="Low complexity" evidence="8">
    <location>
        <begin position="636"/>
        <end position="645"/>
    </location>
</feature>
<evidence type="ECO:0000313" key="12">
    <source>
        <dbReference type="Proteomes" id="UP000589036"/>
    </source>
</evidence>
<keyword evidence="7" id="KW-0175">Coiled coil</keyword>
<reference evidence="11 12" key="1">
    <citation type="submission" date="2020-07" db="EMBL/GenBank/DDBJ databases">
        <title>Sequencing the genomes of 1000 actinobacteria strains.</title>
        <authorList>
            <person name="Klenk H.-P."/>
        </authorList>
    </citation>
    <scope>NUCLEOTIDE SEQUENCE [LARGE SCALE GENOMIC DNA]</scope>
    <source>
        <strain evidence="11 12">CXB654</strain>
    </source>
</reference>
<dbReference type="EMBL" id="JACCCC010000001">
    <property type="protein sequence ID" value="NYE45553.1"/>
    <property type="molecule type" value="Genomic_DNA"/>
</dbReference>
<evidence type="ECO:0000259" key="10">
    <source>
        <dbReference type="Pfam" id="PF02706"/>
    </source>
</evidence>
<evidence type="ECO:0000313" key="11">
    <source>
        <dbReference type="EMBL" id="NYE45553.1"/>
    </source>
</evidence>
<feature type="domain" description="Polysaccharide chain length determinant N-terminal" evidence="10">
    <location>
        <begin position="14"/>
        <end position="95"/>
    </location>
</feature>
<dbReference type="Proteomes" id="UP000589036">
    <property type="component" value="Unassembled WGS sequence"/>
</dbReference>
<evidence type="ECO:0000256" key="7">
    <source>
        <dbReference type="SAM" id="Coils"/>
    </source>
</evidence>
<evidence type="ECO:0000256" key="8">
    <source>
        <dbReference type="SAM" id="MobiDB-lite"/>
    </source>
</evidence>
<feature type="compositionally biased region" description="Low complexity" evidence="8">
    <location>
        <begin position="510"/>
        <end position="522"/>
    </location>
</feature>
<dbReference type="Pfam" id="PF02706">
    <property type="entry name" value="Wzz"/>
    <property type="match status" value="1"/>
</dbReference>
<dbReference type="InterPro" id="IPR050445">
    <property type="entry name" value="Bact_polysacc_biosynth/exp"/>
</dbReference>
<organism evidence="11 12">
    <name type="scientific">Spinactinospora alkalitolerans</name>
    <dbReference type="NCBI Taxonomy" id="687207"/>
    <lineage>
        <taxon>Bacteria</taxon>
        <taxon>Bacillati</taxon>
        <taxon>Actinomycetota</taxon>
        <taxon>Actinomycetes</taxon>
        <taxon>Streptosporangiales</taxon>
        <taxon>Nocardiopsidaceae</taxon>
        <taxon>Spinactinospora</taxon>
    </lineage>
</organism>
<evidence type="ECO:0000256" key="1">
    <source>
        <dbReference type="ARBA" id="ARBA00004651"/>
    </source>
</evidence>
<evidence type="ECO:0000256" key="9">
    <source>
        <dbReference type="SAM" id="Phobius"/>
    </source>
</evidence>
<evidence type="ECO:0000256" key="6">
    <source>
        <dbReference type="ARBA" id="ARBA00023136"/>
    </source>
</evidence>
<dbReference type="PANTHER" id="PTHR32309">
    <property type="entry name" value="TYROSINE-PROTEIN KINASE"/>
    <property type="match status" value="1"/>
</dbReference>
<keyword evidence="3" id="KW-1003">Cell membrane</keyword>
<comment type="subcellular location">
    <subcellularLocation>
        <location evidence="1">Cell membrane</location>
        <topology evidence="1">Multi-pass membrane protein</topology>
    </subcellularLocation>
</comment>
<dbReference type="GO" id="GO:0005886">
    <property type="term" value="C:plasma membrane"/>
    <property type="evidence" value="ECO:0007669"/>
    <property type="project" value="UniProtKB-SubCell"/>
</dbReference>
<dbReference type="RefSeq" id="WP_179641746.1">
    <property type="nucleotide sequence ID" value="NZ_BAAAYY010000002.1"/>
</dbReference>
<sequence>METANLEPELADHLAVLRRRWWVIALGVFLGFSLAAAALLTMPRTYTAATSVQVRPTGIAELTGELSGRTNGEVNLDTEAQIVQSAEVAARAVENLGGADVTEARERLEITVPPNSSVLEIAYSDSTPELARDGSAAFADAYLRHRSEQVEAQIDGRLEALRAELDGRDEELAELAERAFSGTGAAQIRAETRLDAAQNEVSDLNSEINPLEALRASLVTGQVITAAVAPEEPASPIPPLWLGGGALLGLVLGLTAGYLVDRGDPRLHGVSAVRRAVPQPVLLDLHRRPGSAAGLLPASSRSGQGFHELAHTLVAQMGPGDHVLLMPGVSPGRCGSVAAVNLAAALARTDADVLLVCADLESTDATALLGLPAGPGLAEVLADGADAAELERHPAGLPGLRVLPPGEAGGRAAGLLQRGAMSGLIRELRGTARYVVIATAPTCARADAHAMAVEADAVLAVVELGRTRADELTESVRRLEHIGVDVLGTVVVPAQGAAGGAGERPRRAAEGPAPAEQAGPVGTAEQNGPSETADRTEPSGAAAEPAGEPEGAAAAEAGAGSDAEAGSAAETAAGAGADEVDRAEEADRTEETDRAEETDRTDKADRTEEADRADRADRTDKADRRSEEPDEEPAEEPGAGLPARR</sequence>
<feature type="transmembrane region" description="Helical" evidence="9">
    <location>
        <begin position="21"/>
        <end position="42"/>
    </location>
</feature>
<accession>A0A852TS56</accession>
<keyword evidence="4 9" id="KW-0812">Transmembrane</keyword>
<keyword evidence="6 9" id="KW-0472">Membrane</keyword>
<evidence type="ECO:0000256" key="4">
    <source>
        <dbReference type="ARBA" id="ARBA00022692"/>
    </source>
</evidence>
<comment type="caution">
    <text evidence="11">The sequence shown here is derived from an EMBL/GenBank/DDBJ whole genome shotgun (WGS) entry which is preliminary data.</text>
</comment>
<dbReference type="Gene3D" id="3.40.50.300">
    <property type="entry name" value="P-loop containing nucleotide triphosphate hydrolases"/>
    <property type="match status" value="1"/>
</dbReference>
<dbReference type="AlphaFoldDB" id="A0A852TS56"/>